<evidence type="ECO:0000313" key="4">
    <source>
        <dbReference type="Proteomes" id="UP000241769"/>
    </source>
</evidence>
<dbReference type="SUPFAM" id="SSF56112">
    <property type="entry name" value="Protein kinase-like (PK-like)"/>
    <property type="match status" value="1"/>
</dbReference>
<evidence type="ECO:0000259" key="2">
    <source>
        <dbReference type="PROSITE" id="PS50011"/>
    </source>
</evidence>
<dbReference type="Gene3D" id="1.10.510.10">
    <property type="entry name" value="Transferase(Phosphotransferase) domain 1"/>
    <property type="match status" value="1"/>
</dbReference>
<feature type="region of interest" description="Disordered" evidence="1">
    <location>
        <begin position="1"/>
        <end position="111"/>
    </location>
</feature>
<dbReference type="Proteomes" id="UP000241769">
    <property type="component" value="Unassembled WGS sequence"/>
</dbReference>
<dbReference type="InParanoid" id="A0A2P6NUM7"/>
<dbReference type="GO" id="GO:0004674">
    <property type="term" value="F:protein serine/threonine kinase activity"/>
    <property type="evidence" value="ECO:0007669"/>
    <property type="project" value="TreeGrafter"/>
</dbReference>
<gene>
    <name evidence="3" type="ORF">PROFUN_04663</name>
</gene>
<dbReference type="InterPro" id="IPR050285">
    <property type="entry name" value="STE20_Ser/Thr_kinase"/>
</dbReference>
<dbReference type="GO" id="GO:0043408">
    <property type="term" value="P:regulation of MAPK cascade"/>
    <property type="evidence" value="ECO:0007669"/>
    <property type="project" value="TreeGrafter"/>
</dbReference>
<name>A0A2P6NUM7_9EUKA</name>
<evidence type="ECO:0000256" key="1">
    <source>
        <dbReference type="SAM" id="MobiDB-lite"/>
    </source>
</evidence>
<accession>A0A2P6NUM7</accession>
<sequence length="586" mass="66116">MSANSDSGNEPDALRKKSKDKKGLFKTISNLLWGQDEQNRQSEDSHQRRVMFDQQAEERRTSIAPKEDLREKDSGSGTPTMGSAVTSRSGSKRNSLEVRKFTGEDEPEDQVETAVEPELTAEDVKVITVRSEQYLQKRQSTIKMRKLLFPCTSVEDLPKDLKKMARATKIPDDVLNANLDSLLNVLHFVTKKVYASRSTHKLIADQSKGGDKKLVERAVPAVVRRQSDPDVPLATVGVKRLSVSQKDSVDIDEGKVDDEVASGRADVKAMSHLSSPSTASPMIHIRSSADRTKHDKTGGVEIQQKNPKELYKGLKKTGRGGFGTVFVGKSFQDGKRTAIKRMQHSSRKEKLDNLNEYRHTNMCSGHPNIVKMTAAYEYKDECWLVMEFMEGGTLTEARRGHDFDESEIAYVAKELLKGLEHIHKMKLVHRDVKSENIMMTINGDIKLIDFGLCIEHQLIRPTMVGSPYWMPPEMINRQMHSYAADIWSLGVSLLELANKPGHGTSNKVKMMFLTATVGRLKPFDNPTKWTSVFHDFVSKCLEFDQDKRPLTEELLQHPFIQSSTQTKRVMQKILSEIFLQKAIGLM</sequence>
<comment type="caution">
    <text evidence="3">The sequence shown here is derived from an EMBL/GenBank/DDBJ whole genome shotgun (WGS) entry which is preliminary data.</text>
</comment>
<dbReference type="PANTHER" id="PTHR48015:SF35">
    <property type="entry name" value="SERINE_THREONINE-PROTEIN KINASE PAK"/>
    <property type="match status" value="1"/>
</dbReference>
<feature type="compositionally biased region" description="Basic and acidic residues" evidence="1">
    <location>
        <begin position="94"/>
        <end position="103"/>
    </location>
</feature>
<dbReference type="SMART" id="SM00220">
    <property type="entry name" value="S_TKc"/>
    <property type="match status" value="1"/>
</dbReference>
<dbReference type="CDD" id="cd05122">
    <property type="entry name" value="PKc_STE"/>
    <property type="match status" value="1"/>
</dbReference>
<dbReference type="EMBL" id="MDYQ01000019">
    <property type="protein sequence ID" value="PRP87636.1"/>
    <property type="molecule type" value="Genomic_DNA"/>
</dbReference>
<dbReference type="InterPro" id="IPR008271">
    <property type="entry name" value="Ser/Thr_kinase_AS"/>
</dbReference>
<dbReference type="GO" id="GO:0005524">
    <property type="term" value="F:ATP binding"/>
    <property type="evidence" value="ECO:0007669"/>
    <property type="project" value="InterPro"/>
</dbReference>
<keyword evidence="4" id="KW-1185">Reference proteome</keyword>
<reference evidence="3 4" key="1">
    <citation type="journal article" date="2018" name="Genome Biol. Evol.">
        <title>Multiple Roots of Fruiting Body Formation in Amoebozoa.</title>
        <authorList>
            <person name="Hillmann F."/>
            <person name="Forbes G."/>
            <person name="Novohradska S."/>
            <person name="Ferling I."/>
            <person name="Riege K."/>
            <person name="Groth M."/>
            <person name="Westermann M."/>
            <person name="Marz M."/>
            <person name="Spaller T."/>
            <person name="Winckler T."/>
            <person name="Schaap P."/>
            <person name="Glockner G."/>
        </authorList>
    </citation>
    <scope>NUCLEOTIDE SEQUENCE [LARGE SCALE GENOMIC DNA]</scope>
    <source>
        <strain evidence="3 4">Jena</strain>
    </source>
</reference>
<dbReference type="Pfam" id="PF00069">
    <property type="entry name" value="Pkinase"/>
    <property type="match status" value="1"/>
</dbReference>
<dbReference type="PROSITE" id="PS00108">
    <property type="entry name" value="PROTEIN_KINASE_ST"/>
    <property type="match status" value="1"/>
</dbReference>
<dbReference type="GO" id="GO:0005737">
    <property type="term" value="C:cytoplasm"/>
    <property type="evidence" value="ECO:0007669"/>
    <property type="project" value="TreeGrafter"/>
</dbReference>
<dbReference type="PROSITE" id="PS50011">
    <property type="entry name" value="PROTEIN_KINASE_DOM"/>
    <property type="match status" value="1"/>
</dbReference>
<dbReference type="OrthoDB" id="275301at2759"/>
<dbReference type="PANTHER" id="PTHR48015">
    <property type="entry name" value="SERINE/THREONINE-PROTEIN KINASE TAO"/>
    <property type="match status" value="1"/>
</dbReference>
<dbReference type="STRING" id="1890364.A0A2P6NUM7"/>
<protein>
    <recommendedName>
        <fullName evidence="2">Protein kinase domain-containing protein</fullName>
    </recommendedName>
</protein>
<feature type="compositionally biased region" description="Polar residues" evidence="1">
    <location>
        <begin position="75"/>
        <end position="93"/>
    </location>
</feature>
<organism evidence="3 4">
    <name type="scientific">Planoprotostelium fungivorum</name>
    <dbReference type="NCBI Taxonomy" id="1890364"/>
    <lineage>
        <taxon>Eukaryota</taxon>
        <taxon>Amoebozoa</taxon>
        <taxon>Evosea</taxon>
        <taxon>Variosea</taxon>
        <taxon>Cavosteliida</taxon>
        <taxon>Cavosteliaceae</taxon>
        <taxon>Planoprotostelium</taxon>
    </lineage>
</organism>
<feature type="compositionally biased region" description="Basic and acidic residues" evidence="1">
    <location>
        <begin position="37"/>
        <end position="74"/>
    </location>
</feature>
<dbReference type="InterPro" id="IPR000719">
    <property type="entry name" value="Prot_kinase_dom"/>
</dbReference>
<proteinExistence type="predicted"/>
<evidence type="ECO:0000313" key="3">
    <source>
        <dbReference type="EMBL" id="PRP87636.1"/>
    </source>
</evidence>
<feature type="domain" description="Protein kinase" evidence="2">
    <location>
        <begin position="311"/>
        <end position="560"/>
    </location>
</feature>
<dbReference type="GO" id="GO:0035556">
    <property type="term" value="P:intracellular signal transduction"/>
    <property type="evidence" value="ECO:0007669"/>
    <property type="project" value="TreeGrafter"/>
</dbReference>
<dbReference type="AlphaFoldDB" id="A0A2P6NUM7"/>
<dbReference type="InterPro" id="IPR011009">
    <property type="entry name" value="Kinase-like_dom_sf"/>
</dbReference>